<evidence type="ECO:0000259" key="2">
    <source>
        <dbReference type="Pfam" id="PF13400"/>
    </source>
</evidence>
<feature type="transmembrane region" description="Helical" evidence="1">
    <location>
        <begin position="12"/>
        <end position="34"/>
    </location>
</feature>
<reference evidence="3" key="1">
    <citation type="submission" date="2022-01" db="EMBL/GenBank/DDBJ databases">
        <authorList>
            <person name="Jo J.-H."/>
            <person name="Im W.-T."/>
        </authorList>
    </citation>
    <scope>NUCLEOTIDE SEQUENCE</scope>
    <source>
        <strain evidence="3">XY25</strain>
    </source>
</reference>
<dbReference type="RefSeq" id="WP_275708418.1">
    <property type="nucleotide sequence ID" value="NZ_JAKLTN010000001.1"/>
</dbReference>
<organism evidence="3 4">
    <name type="scientific">Dechloromonas hankyongensis</name>
    <dbReference type="NCBI Taxonomy" id="2908002"/>
    <lineage>
        <taxon>Bacteria</taxon>
        <taxon>Pseudomonadati</taxon>
        <taxon>Pseudomonadota</taxon>
        <taxon>Betaproteobacteria</taxon>
        <taxon>Rhodocyclales</taxon>
        <taxon>Azonexaceae</taxon>
        <taxon>Dechloromonas</taxon>
    </lineage>
</organism>
<protein>
    <submittedName>
        <fullName evidence="3">Pilus assembly protein TadG-related protein</fullName>
    </submittedName>
</protein>
<dbReference type="Pfam" id="PF13400">
    <property type="entry name" value="Tad"/>
    <property type="match status" value="1"/>
</dbReference>
<comment type="caution">
    <text evidence="3">The sequence shown here is derived from an EMBL/GenBank/DDBJ whole genome shotgun (WGS) entry which is preliminary data.</text>
</comment>
<feature type="domain" description="Putative Flp pilus-assembly TadG-like N-terminal" evidence="2">
    <location>
        <begin position="13"/>
        <end position="57"/>
    </location>
</feature>
<gene>
    <name evidence="3" type="ORF">LZ012_05580</name>
</gene>
<dbReference type="Proteomes" id="UP001165384">
    <property type="component" value="Unassembled WGS sequence"/>
</dbReference>
<keyword evidence="1" id="KW-0472">Membrane</keyword>
<keyword evidence="1" id="KW-1133">Transmembrane helix</keyword>
<keyword evidence="1" id="KW-0812">Transmembrane</keyword>
<dbReference type="InterPro" id="IPR028087">
    <property type="entry name" value="Tad_N"/>
</dbReference>
<keyword evidence="4" id="KW-1185">Reference proteome</keyword>
<evidence type="ECO:0000256" key="1">
    <source>
        <dbReference type="SAM" id="Phobius"/>
    </source>
</evidence>
<evidence type="ECO:0000313" key="4">
    <source>
        <dbReference type="Proteomes" id="UP001165384"/>
    </source>
</evidence>
<proteinExistence type="predicted"/>
<accession>A0ABS9JZX2</accession>
<dbReference type="EMBL" id="JAKLTN010000001">
    <property type="protein sequence ID" value="MCG2576463.1"/>
    <property type="molecule type" value="Genomic_DNA"/>
</dbReference>
<evidence type="ECO:0000313" key="3">
    <source>
        <dbReference type="EMBL" id="MCG2576463.1"/>
    </source>
</evidence>
<name>A0ABS9JZX2_9RHOO</name>
<sequence>MRQTLHDRKRQAGAVAIIVALTLAVLIGFAGLALDGGQLYVSKTEQQNAADACALSASYLLTGTPIPAANFTLAENAGVAVAVANRVGFQGAPISAGDVQVEFGTSLAGSSWTTAAGGPAGTARYVRCTVSRTGIPMWFMPVRGFAAQSVSAAATAALSPAQSNCAIPMGLCTSGTPPDYGYVRGQWYSMNFDESGGSLSNLSGNFRWLDFDPSAGTPGCSGGGAQELACLLKGVGQCTLPPVGPATCSSSGNSSPVPGCVGQTGNINSLGSAFNTRFGIYQGGGVSNSDLTGAPPDFAGFGYDATSWPPGHDAYNGTSGATHNFLTARTTNDAVQASLVPNGASAATSGQLATHGADRRLVTVPLVDCASFTGSQHAPIRGYACVLLLHPYKKSGSNVTVTAEYLGRSDLPGSPCATSGAVGNSTSVGPMVPALVQ</sequence>